<comment type="subcellular location">
    <subcellularLocation>
        <location evidence="8">Cell membrane</location>
        <topology evidence="8">Single-pass type II membrane protein</topology>
    </subcellularLocation>
    <subcellularLocation>
        <location evidence="1">Membrane</location>
    </subcellularLocation>
    <text evidence="8">Localizes to the division septum.</text>
</comment>
<comment type="similarity">
    <text evidence="8">Belongs to the FtsQ/DivIB family. DivIB subfamily.</text>
</comment>
<evidence type="ECO:0000256" key="3">
    <source>
        <dbReference type="ARBA" id="ARBA00022618"/>
    </source>
</evidence>
<dbReference type="RefSeq" id="WP_044359774.1">
    <property type="nucleotide sequence ID" value="NZ_JXWY01000032.1"/>
</dbReference>
<sequence length="297" mass="33732">MTEEIPKIDNTFLKEKRMRQLKKRRRIQLGIVGSLLLLVVLILVYMYSPISIVKQVTVSGNHYVATDKIEKALKVGKETRVYSYDSGAAEKRIEKHALIKQADIHKGLFNSLHVEIKEHEIVGITTVKDKEVPIIENGRILKDFNETLPNEAPYLEGFKGTEKQKLVEALEKMSRTTRAQISEIVHEPKKNQPHLIRLYMRDGIEVLGNTKTIASKLKYYPSMSQALEKDETGNLKKSGFIDLSVGATFIPYENLKNDANGSASSQQIETKTQQEDEAKDELQKALNKIKEGEQQNN</sequence>
<reference evidence="11 13" key="1">
    <citation type="submission" date="2015-01" db="EMBL/GenBank/DDBJ databases">
        <authorList>
            <person name="Guo J."/>
        </authorList>
    </citation>
    <scope>NUCLEOTIDE SEQUENCE [LARGE SCALE GENOMIC DNA]</scope>
    <source>
        <strain evidence="11 13">DSM 22147</strain>
    </source>
</reference>
<feature type="transmembrane region" description="Helical" evidence="8">
    <location>
        <begin position="27"/>
        <end position="47"/>
    </location>
</feature>
<feature type="compositionally biased region" description="Basic and acidic residues" evidence="9">
    <location>
        <begin position="272"/>
        <end position="281"/>
    </location>
</feature>
<dbReference type="OrthoDB" id="1819027at2"/>
<dbReference type="PROSITE" id="PS51779">
    <property type="entry name" value="POTRA"/>
    <property type="match status" value="1"/>
</dbReference>
<comment type="function">
    <text evidence="8">Cell division protein that may be involved in stabilizing or promoting the assembly of the division complex.</text>
</comment>
<dbReference type="InterPro" id="IPR050487">
    <property type="entry name" value="FtsQ_DivIB"/>
</dbReference>
<reference evidence="12 14" key="2">
    <citation type="submission" date="2018-06" db="EMBL/GenBank/DDBJ databases">
        <authorList>
            <consortium name="Pathogen Informatics"/>
            <person name="Doyle S."/>
        </authorList>
    </citation>
    <scope>NUCLEOTIDE SEQUENCE [LARGE SCALE GENOMIC DNA]</scope>
    <source>
        <strain evidence="12 14">NCTC13832</strain>
    </source>
</reference>
<accession>A0A0D6XRY4</accession>
<organism evidence="12 14">
    <name type="scientific">Staphylococcus microti</name>
    <dbReference type="NCBI Taxonomy" id="569857"/>
    <lineage>
        <taxon>Bacteria</taxon>
        <taxon>Bacillati</taxon>
        <taxon>Bacillota</taxon>
        <taxon>Bacilli</taxon>
        <taxon>Bacillales</taxon>
        <taxon>Staphylococcaceae</taxon>
        <taxon>Staphylococcus</taxon>
    </lineage>
</organism>
<dbReference type="HAMAP" id="MF_00912">
    <property type="entry name" value="DivIB"/>
    <property type="match status" value="1"/>
</dbReference>
<keyword evidence="4 8" id="KW-0812">Transmembrane</keyword>
<protein>
    <recommendedName>
        <fullName evidence="8">Cell division protein DivIB</fullName>
    </recommendedName>
</protein>
<dbReference type="GO" id="GO:0032153">
    <property type="term" value="C:cell division site"/>
    <property type="evidence" value="ECO:0007669"/>
    <property type="project" value="UniProtKB-UniRule"/>
</dbReference>
<dbReference type="Proteomes" id="UP000254100">
    <property type="component" value="Unassembled WGS sequence"/>
</dbReference>
<dbReference type="Gene3D" id="3.40.50.10960">
    <property type="match status" value="1"/>
</dbReference>
<dbReference type="EMBL" id="UHDT01000001">
    <property type="protein sequence ID" value="SUM57208.1"/>
    <property type="molecule type" value="Genomic_DNA"/>
</dbReference>
<evidence type="ECO:0000313" key="11">
    <source>
        <dbReference type="EMBL" id="KIX90996.1"/>
    </source>
</evidence>
<keyword evidence="5 8" id="KW-1133">Transmembrane helix</keyword>
<dbReference type="InterPro" id="IPR034746">
    <property type="entry name" value="POTRA"/>
</dbReference>
<evidence type="ECO:0000313" key="14">
    <source>
        <dbReference type="Proteomes" id="UP000254100"/>
    </source>
</evidence>
<dbReference type="Proteomes" id="UP000032366">
    <property type="component" value="Unassembled WGS sequence"/>
</dbReference>
<keyword evidence="7 8" id="KW-0131">Cell cycle</keyword>
<feature type="compositionally biased region" description="Polar residues" evidence="9">
    <location>
        <begin position="257"/>
        <end position="271"/>
    </location>
</feature>
<dbReference type="Pfam" id="PF03799">
    <property type="entry name" value="FtsQ_DivIB_C"/>
    <property type="match status" value="1"/>
</dbReference>
<dbReference type="AlphaFoldDB" id="A0A0D6XRY4"/>
<dbReference type="GO" id="GO:0005886">
    <property type="term" value="C:plasma membrane"/>
    <property type="evidence" value="ECO:0007669"/>
    <property type="project" value="UniProtKB-SubCell"/>
</dbReference>
<name>A0A0D6XRY4_9STAP</name>
<evidence type="ECO:0000256" key="8">
    <source>
        <dbReference type="HAMAP-Rule" id="MF_00912"/>
    </source>
</evidence>
<evidence type="ECO:0000256" key="6">
    <source>
        <dbReference type="ARBA" id="ARBA00023136"/>
    </source>
</evidence>
<evidence type="ECO:0000256" key="1">
    <source>
        <dbReference type="ARBA" id="ARBA00004370"/>
    </source>
</evidence>
<evidence type="ECO:0000256" key="7">
    <source>
        <dbReference type="ARBA" id="ARBA00023306"/>
    </source>
</evidence>
<keyword evidence="3 8" id="KW-0132">Cell division</keyword>
<keyword evidence="2 8" id="KW-1003">Cell membrane</keyword>
<proteinExistence type="inferred from homology"/>
<dbReference type="STRING" id="569857.TP70_04560"/>
<dbReference type="PANTHER" id="PTHR37820">
    <property type="entry name" value="CELL DIVISION PROTEIN DIVIB"/>
    <property type="match status" value="1"/>
</dbReference>
<dbReference type="GO" id="GO:0043093">
    <property type="term" value="P:FtsZ-dependent cytokinesis"/>
    <property type="evidence" value="ECO:0007669"/>
    <property type="project" value="UniProtKB-UniRule"/>
</dbReference>
<evidence type="ECO:0000256" key="9">
    <source>
        <dbReference type="SAM" id="MobiDB-lite"/>
    </source>
</evidence>
<feature type="domain" description="POTRA" evidence="10">
    <location>
        <begin position="51"/>
        <end position="119"/>
    </location>
</feature>
<dbReference type="PANTHER" id="PTHR37820:SF1">
    <property type="entry name" value="CELL DIVISION PROTEIN FTSQ"/>
    <property type="match status" value="1"/>
</dbReference>
<dbReference type="InterPro" id="IPR026580">
    <property type="entry name" value="DivIB"/>
</dbReference>
<gene>
    <name evidence="12" type="primary">ftsQ</name>
    <name evidence="8" type="synonym">divIB</name>
    <name evidence="12" type="ORF">NCTC13832_00881</name>
    <name evidence="11" type="ORF">TP70_04560</name>
</gene>
<evidence type="ECO:0000256" key="2">
    <source>
        <dbReference type="ARBA" id="ARBA00022475"/>
    </source>
</evidence>
<evidence type="ECO:0000259" key="10">
    <source>
        <dbReference type="PROSITE" id="PS51779"/>
    </source>
</evidence>
<evidence type="ECO:0000256" key="4">
    <source>
        <dbReference type="ARBA" id="ARBA00022692"/>
    </source>
</evidence>
<evidence type="ECO:0000313" key="12">
    <source>
        <dbReference type="EMBL" id="SUM57208.1"/>
    </source>
</evidence>
<dbReference type="InterPro" id="IPR005548">
    <property type="entry name" value="Cell_div_FtsQ/DivIB_C"/>
</dbReference>
<feature type="region of interest" description="Disordered" evidence="9">
    <location>
        <begin position="257"/>
        <end position="281"/>
    </location>
</feature>
<dbReference type="InterPro" id="IPR013685">
    <property type="entry name" value="POTRA_FtsQ_type"/>
</dbReference>
<keyword evidence="6 8" id="KW-0472">Membrane</keyword>
<dbReference type="EMBL" id="JXWY01000032">
    <property type="protein sequence ID" value="KIX90996.1"/>
    <property type="molecule type" value="Genomic_DNA"/>
</dbReference>
<dbReference type="Pfam" id="PF08478">
    <property type="entry name" value="POTRA_1"/>
    <property type="match status" value="1"/>
</dbReference>
<dbReference type="Gene3D" id="3.10.20.310">
    <property type="entry name" value="membrane protein fhac"/>
    <property type="match status" value="1"/>
</dbReference>
<keyword evidence="13" id="KW-1185">Reference proteome</keyword>
<evidence type="ECO:0000256" key="5">
    <source>
        <dbReference type="ARBA" id="ARBA00022989"/>
    </source>
</evidence>
<evidence type="ECO:0000313" key="13">
    <source>
        <dbReference type="Proteomes" id="UP000032366"/>
    </source>
</evidence>